<dbReference type="RefSeq" id="WP_166780914.1">
    <property type="nucleotide sequence ID" value="NZ_JAAOYO010000004.1"/>
</dbReference>
<reference evidence="2 3" key="1">
    <citation type="submission" date="2020-03" db="EMBL/GenBank/DDBJ databases">
        <title>Above-ground endophytic microbial communities from plants in different locations in the United States.</title>
        <authorList>
            <person name="Frank C."/>
        </authorList>
    </citation>
    <scope>NUCLEOTIDE SEQUENCE [LARGE SCALE GENOMIC DNA]</scope>
    <source>
        <strain evidence="2 3">WW7</strain>
    </source>
</reference>
<protein>
    <submittedName>
        <fullName evidence="2">Uncharacterized protein</fullName>
    </submittedName>
</protein>
<evidence type="ECO:0000313" key="3">
    <source>
        <dbReference type="Proteomes" id="UP001318300"/>
    </source>
</evidence>
<name>A0ABX0TAF5_9MICO</name>
<keyword evidence="3" id="KW-1185">Reference proteome</keyword>
<keyword evidence="1" id="KW-0732">Signal</keyword>
<evidence type="ECO:0000313" key="2">
    <source>
        <dbReference type="EMBL" id="NII41873.1"/>
    </source>
</evidence>
<feature type="signal peptide" evidence="1">
    <location>
        <begin position="1"/>
        <end position="27"/>
    </location>
</feature>
<dbReference type="Proteomes" id="UP001318300">
    <property type="component" value="Unassembled WGS sequence"/>
</dbReference>
<comment type="caution">
    <text evidence="2">The sequence shown here is derived from an EMBL/GenBank/DDBJ whole genome shotgun (WGS) entry which is preliminary data.</text>
</comment>
<proteinExistence type="predicted"/>
<evidence type="ECO:0000256" key="1">
    <source>
        <dbReference type="SAM" id="SignalP"/>
    </source>
</evidence>
<organism evidence="2 3">
    <name type="scientific">Curtobacterium salicis</name>
    <dbReference type="NCBI Taxonomy" id="1779862"/>
    <lineage>
        <taxon>Bacteria</taxon>
        <taxon>Bacillati</taxon>
        <taxon>Actinomycetota</taxon>
        <taxon>Actinomycetes</taxon>
        <taxon>Micrococcales</taxon>
        <taxon>Microbacteriaceae</taxon>
        <taxon>Curtobacterium</taxon>
    </lineage>
</organism>
<dbReference type="EMBL" id="JAAOYO010000004">
    <property type="protein sequence ID" value="NII41873.1"/>
    <property type="molecule type" value="Genomic_DNA"/>
</dbReference>
<feature type="chain" id="PRO_5045932148" evidence="1">
    <location>
        <begin position="28"/>
        <end position="295"/>
    </location>
</feature>
<sequence length="295" mass="29894">MTPRLRILLTVALVAVLVGGGSSVAWALWTTTGTAASSVTNGKLAAAISGTTAITTTFTVGTPSITRPVTLTNAGNIPGTTTTSAVVADGSTALAQAVDVVAWPVPTTDDCTDGASVGTGAVRGTWASLPSLTSSLAPRAAVVWCIRSTLAAGAPASATTNMHLVLTTTNASWVSSTVWGGFYLNSGDDLSTLTCTDPSQASNYVQLTWEPGTRSSDTLYAAFVGDQQVGDRQPGQYPHITLAPEQVTPSAQGAATVQVAVRALDAGGQPTDDVVGRTPVTLFTQDTGPKIRCGA</sequence>
<accession>A0ABX0TAF5</accession>
<gene>
    <name evidence="2" type="ORF">E9228_002531</name>
</gene>